<comment type="similarity">
    <text evidence="4 27">Belongs to the NqrF family.</text>
</comment>
<dbReference type="InterPro" id="IPR008333">
    <property type="entry name" value="Cbr1-like_FAD-bd_dom"/>
</dbReference>
<keyword evidence="31" id="KW-1185">Reference proteome</keyword>
<keyword evidence="19 27" id="KW-0915">Sodium</keyword>
<evidence type="ECO:0000256" key="26">
    <source>
        <dbReference type="ARBA" id="ARBA00048891"/>
    </source>
</evidence>
<evidence type="ECO:0000256" key="3">
    <source>
        <dbReference type="ARBA" id="ARBA00004533"/>
    </source>
</evidence>
<evidence type="ECO:0000256" key="9">
    <source>
        <dbReference type="ARBA" id="ARBA00022475"/>
    </source>
</evidence>
<evidence type="ECO:0000256" key="6">
    <source>
        <dbReference type="ARBA" id="ARBA00013099"/>
    </source>
</evidence>
<evidence type="ECO:0000256" key="22">
    <source>
        <dbReference type="ARBA" id="ARBA00023136"/>
    </source>
</evidence>
<evidence type="ECO:0000256" key="12">
    <source>
        <dbReference type="ARBA" id="ARBA00022714"/>
    </source>
</evidence>
<evidence type="ECO:0000256" key="23">
    <source>
        <dbReference type="ARBA" id="ARBA00023201"/>
    </source>
</evidence>
<keyword evidence="17 27" id="KW-0411">Iron-sulfur</keyword>
<comment type="function">
    <text evidence="2 27">NQR complex catalyzes the reduction of ubiquinone-1 to ubiquinol by two successive reactions, coupled with the transport of Na(+) ions from the cytoplasm to the periplasm. The first step is catalyzed by NqrF, which accepts electrons from NADH and reduces ubiquinone-1 to ubisemiquinone by a one-electron transfer pathway.</text>
</comment>
<evidence type="ECO:0000256" key="1">
    <source>
        <dbReference type="ARBA" id="ARBA00001974"/>
    </source>
</evidence>
<dbReference type="PROSITE" id="PS51085">
    <property type="entry name" value="2FE2S_FER_2"/>
    <property type="match status" value="1"/>
</dbReference>
<dbReference type="SUPFAM" id="SSF63380">
    <property type="entry name" value="Riboflavin synthase domain-like"/>
    <property type="match status" value="1"/>
</dbReference>
<evidence type="ECO:0000256" key="7">
    <source>
        <dbReference type="ARBA" id="ARBA00019729"/>
    </source>
</evidence>
<dbReference type="InterPro" id="IPR036010">
    <property type="entry name" value="2Fe-2S_ferredoxin-like_sf"/>
</dbReference>
<dbReference type="InterPro" id="IPR012675">
    <property type="entry name" value="Beta-grasp_dom_sf"/>
</dbReference>
<organism evidence="30 31">
    <name type="scientific">Candidatus Photodesmus blepharonis</name>
    <dbReference type="NCBI Taxonomy" id="1179155"/>
    <lineage>
        <taxon>Bacteria</taxon>
        <taxon>Pseudomonadati</taxon>
        <taxon>Pseudomonadota</taxon>
        <taxon>Gammaproteobacteria</taxon>
        <taxon>Vibrionales</taxon>
        <taxon>Vibrionaceae</taxon>
        <taxon>Candidatus Photodesmus</taxon>
    </lineage>
</organism>
<dbReference type="Gene3D" id="3.40.50.80">
    <property type="entry name" value="Nucleotide-binding domain of ferredoxin-NADP reductase (FNR) module"/>
    <property type="match status" value="1"/>
</dbReference>
<comment type="subcellular location">
    <subcellularLocation>
        <location evidence="3">Cell inner membrane</location>
    </subcellularLocation>
    <subcellularLocation>
        <location evidence="27">Cell membrane</location>
        <topology evidence="27">Single-pass membrane protein</topology>
    </subcellularLocation>
</comment>
<evidence type="ECO:0000256" key="25">
    <source>
        <dbReference type="ARBA" id="ARBA00030787"/>
    </source>
</evidence>
<keyword evidence="13 27" id="KW-0479">Metal-binding</keyword>
<dbReference type="GO" id="GO:0046872">
    <property type="term" value="F:metal ion binding"/>
    <property type="evidence" value="ECO:0007669"/>
    <property type="project" value="UniProtKB-KW"/>
</dbReference>
<dbReference type="EC" id="7.2.1.1" evidence="6 27"/>
<keyword evidence="20 27" id="KW-0406">Ion transport</keyword>
<dbReference type="GO" id="GO:0006814">
    <property type="term" value="P:sodium ion transport"/>
    <property type="evidence" value="ECO:0007669"/>
    <property type="project" value="UniProtKB-UniRule"/>
</dbReference>
<dbReference type="GO" id="GO:0051537">
    <property type="term" value="F:2 iron, 2 sulfur cluster binding"/>
    <property type="evidence" value="ECO:0007669"/>
    <property type="project" value="UniProtKB-KW"/>
</dbReference>
<dbReference type="AlphaFoldDB" id="A0A084CP16"/>
<keyword evidence="12 27" id="KW-0001">2Fe-2S</keyword>
<evidence type="ECO:0000256" key="18">
    <source>
        <dbReference type="ARBA" id="ARBA00023027"/>
    </source>
</evidence>
<keyword evidence="27" id="KW-1133">Transmembrane helix</keyword>
<dbReference type="RefSeq" id="WP_034413287.1">
    <property type="nucleotide sequence ID" value="NZ_JGVK01000006.1"/>
</dbReference>
<dbReference type="InterPro" id="IPR039261">
    <property type="entry name" value="FNR_nucleotide-bd"/>
</dbReference>
<keyword evidence="11 27" id="KW-0285">Flavoprotein</keyword>
<dbReference type="Pfam" id="PF00175">
    <property type="entry name" value="NAD_binding_1"/>
    <property type="match status" value="1"/>
</dbReference>
<dbReference type="STRING" id="1179155.CF67_14078"/>
<dbReference type="Gene3D" id="2.40.30.10">
    <property type="entry name" value="Translation factors"/>
    <property type="match status" value="1"/>
</dbReference>
<evidence type="ECO:0000256" key="4">
    <source>
        <dbReference type="ARBA" id="ARBA00005570"/>
    </source>
</evidence>
<feature type="domain" description="2Fe-2S ferredoxin-type" evidence="28">
    <location>
        <begin position="32"/>
        <end position="126"/>
    </location>
</feature>
<dbReference type="eggNOG" id="COG2871">
    <property type="taxonomic scope" value="Bacteria"/>
</dbReference>
<evidence type="ECO:0000256" key="8">
    <source>
        <dbReference type="ARBA" id="ARBA00022448"/>
    </source>
</evidence>
<evidence type="ECO:0000256" key="19">
    <source>
        <dbReference type="ARBA" id="ARBA00023053"/>
    </source>
</evidence>
<comment type="cofactor">
    <cofactor evidence="1 27">
        <name>FAD</name>
        <dbReference type="ChEBI" id="CHEBI:57692"/>
    </cofactor>
</comment>
<dbReference type="InterPro" id="IPR017927">
    <property type="entry name" value="FAD-bd_FR_type"/>
</dbReference>
<dbReference type="PROSITE" id="PS51384">
    <property type="entry name" value="FAD_FR"/>
    <property type="match status" value="1"/>
</dbReference>
<dbReference type="PANTHER" id="PTHR43644">
    <property type="entry name" value="NA(+)-TRANSLOCATING NADH-QUINONE REDUCTASE SUBUNIT"/>
    <property type="match status" value="1"/>
</dbReference>
<comment type="caution">
    <text evidence="30">The sequence shown here is derived from an EMBL/GenBank/DDBJ whole genome shotgun (WGS) entry which is preliminary data.</text>
</comment>
<evidence type="ECO:0000256" key="13">
    <source>
        <dbReference type="ARBA" id="ARBA00022723"/>
    </source>
</evidence>
<keyword evidence="21 27" id="KW-0830">Ubiquinone</keyword>
<keyword evidence="10" id="KW-0997">Cell inner membrane</keyword>
<proteinExistence type="inferred from homology"/>
<keyword evidence="9 27" id="KW-1003">Cell membrane</keyword>
<feature type="domain" description="FAD-binding FR-type" evidence="29">
    <location>
        <begin position="129"/>
        <end position="269"/>
    </location>
</feature>
<evidence type="ECO:0000256" key="17">
    <source>
        <dbReference type="ARBA" id="ARBA00023014"/>
    </source>
</evidence>
<dbReference type="Pfam" id="PF00970">
    <property type="entry name" value="FAD_binding_6"/>
    <property type="match status" value="1"/>
</dbReference>
<dbReference type="InterPro" id="IPR001041">
    <property type="entry name" value="2Fe-2S_ferredoxin-type"/>
</dbReference>
<feature type="binding site" evidence="27">
    <location>
        <position position="78"/>
    </location>
    <ligand>
        <name>[2Fe-2S] cluster</name>
        <dbReference type="ChEBI" id="CHEBI:190135"/>
    </ligand>
</feature>
<dbReference type="SUPFAM" id="SSF52343">
    <property type="entry name" value="Ferredoxin reductase-like, C-terminal NADP-linked domain"/>
    <property type="match status" value="1"/>
</dbReference>
<keyword evidence="23 27" id="KW-0739">Sodium transport</keyword>
<dbReference type="PANTHER" id="PTHR43644:SF1">
    <property type="entry name" value="NAD(P)H-FLAVIN REDUCTASE"/>
    <property type="match status" value="1"/>
</dbReference>
<keyword evidence="15 27" id="KW-1278">Translocase</keyword>
<keyword evidence="16 27" id="KW-0408">Iron</keyword>
<dbReference type="CDD" id="cd06188">
    <property type="entry name" value="NADH_quinone_reductase"/>
    <property type="match status" value="1"/>
</dbReference>
<dbReference type="GO" id="GO:0009055">
    <property type="term" value="F:electron transfer activity"/>
    <property type="evidence" value="ECO:0007669"/>
    <property type="project" value="UniProtKB-UniRule"/>
</dbReference>
<evidence type="ECO:0000256" key="10">
    <source>
        <dbReference type="ARBA" id="ARBA00022519"/>
    </source>
</evidence>
<evidence type="ECO:0000256" key="11">
    <source>
        <dbReference type="ARBA" id="ARBA00022630"/>
    </source>
</evidence>
<feature type="binding site" evidence="27">
    <location>
        <position position="75"/>
    </location>
    <ligand>
        <name>[2Fe-2S] cluster</name>
        <dbReference type="ChEBI" id="CHEBI:190135"/>
    </ligand>
</feature>
<keyword evidence="14 27" id="KW-0274">FAD</keyword>
<evidence type="ECO:0000256" key="15">
    <source>
        <dbReference type="ARBA" id="ARBA00022967"/>
    </source>
</evidence>
<dbReference type="InterPro" id="IPR010205">
    <property type="entry name" value="NqrF"/>
</dbReference>
<evidence type="ECO:0000256" key="5">
    <source>
        <dbReference type="ARBA" id="ARBA00011309"/>
    </source>
</evidence>
<evidence type="ECO:0000259" key="28">
    <source>
        <dbReference type="PROSITE" id="PS51085"/>
    </source>
</evidence>
<comment type="cofactor">
    <cofactor evidence="27">
        <name>[2Fe-2S] cluster</name>
        <dbReference type="ChEBI" id="CHEBI:190135"/>
    </cofactor>
    <text evidence="27">Binds 1 [2Fe-2S] cluster.</text>
</comment>
<keyword evidence="8 27" id="KW-0813">Transport</keyword>
<evidence type="ECO:0000313" key="30">
    <source>
        <dbReference type="EMBL" id="KEY91545.1"/>
    </source>
</evidence>
<evidence type="ECO:0000256" key="21">
    <source>
        <dbReference type="ARBA" id="ARBA00023075"/>
    </source>
</evidence>
<evidence type="ECO:0000256" key="14">
    <source>
        <dbReference type="ARBA" id="ARBA00022827"/>
    </source>
</evidence>
<dbReference type="Pfam" id="PF00111">
    <property type="entry name" value="Fer2"/>
    <property type="match status" value="1"/>
</dbReference>
<reference evidence="30 31" key="1">
    <citation type="submission" date="2014-03" db="EMBL/GenBank/DDBJ databases">
        <title>Selection and divergence in the genomes of co-occurring obligate luminous symbionts with specific hosts.</title>
        <authorList>
            <person name="Hendry T.A."/>
            <person name="de Wet J.R."/>
            <person name="Dunlap P.V."/>
        </authorList>
    </citation>
    <scope>NUCLEOTIDE SEQUENCE [LARGE SCALE GENOMIC DNA]</scope>
    <source>
        <strain evidence="30 31">Ppalp.1</strain>
    </source>
</reference>
<name>A0A084CP16_9GAMM</name>
<dbReference type="InterPro" id="IPR001433">
    <property type="entry name" value="OxRdtase_FAD/NAD-bd"/>
</dbReference>
<dbReference type="Proteomes" id="UP000053784">
    <property type="component" value="Unassembled WGS sequence"/>
</dbReference>
<evidence type="ECO:0000256" key="27">
    <source>
        <dbReference type="HAMAP-Rule" id="MF_00430"/>
    </source>
</evidence>
<feature type="binding site" evidence="27">
    <location>
        <position position="69"/>
    </location>
    <ligand>
        <name>[2Fe-2S] cluster</name>
        <dbReference type="ChEBI" id="CHEBI:190135"/>
    </ligand>
</feature>
<dbReference type="OrthoDB" id="9806195at2"/>
<dbReference type="InterPro" id="IPR017938">
    <property type="entry name" value="Riboflavin_synthase-like_b-brl"/>
</dbReference>
<dbReference type="EMBL" id="JGVK01000006">
    <property type="protein sequence ID" value="KEY91545.1"/>
    <property type="molecule type" value="Genomic_DNA"/>
</dbReference>
<evidence type="ECO:0000256" key="24">
    <source>
        <dbReference type="ARBA" id="ARBA00030032"/>
    </source>
</evidence>
<feature type="binding site" evidence="27">
    <location>
        <position position="110"/>
    </location>
    <ligand>
        <name>[2Fe-2S] cluster</name>
        <dbReference type="ChEBI" id="CHEBI:190135"/>
    </ligand>
</feature>
<dbReference type="PIRSF" id="PIRSF000044">
    <property type="entry name" value="Cis_Diol_DH_RD"/>
    <property type="match status" value="1"/>
</dbReference>
<evidence type="ECO:0000313" key="31">
    <source>
        <dbReference type="Proteomes" id="UP000053784"/>
    </source>
</evidence>
<keyword evidence="18 27" id="KW-0520">NAD</keyword>
<evidence type="ECO:0000256" key="16">
    <source>
        <dbReference type="ARBA" id="ARBA00023004"/>
    </source>
</evidence>
<evidence type="ECO:0000256" key="20">
    <source>
        <dbReference type="ARBA" id="ARBA00023065"/>
    </source>
</evidence>
<keyword evidence="27" id="KW-0812">Transmembrane</keyword>
<keyword evidence="22 27" id="KW-0472">Membrane</keyword>
<gene>
    <name evidence="27 30" type="primary">nqrF</name>
    <name evidence="30" type="ORF">CF67_14078</name>
</gene>
<dbReference type="Gene3D" id="3.10.20.30">
    <property type="match status" value="1"/>
</dbReference>
<evidence type="ECO:0000259" key="29">
    <source>
        <dbReference type="PROSITE" id="PS51384"/>
    </source>
</evidence>
<dbReference type="HAMAP" id="MF_00430">
    <property type="entry name" value="NqrF"/>
    <property type="match status" value="1"/>
</dbReference>
<dbReference type="GO" id="GO:0016655">
    <property type="term" value="F:oxidoreductase activity, acting on NAD(P)H, quinone or similar compound as acceptor"/>
    <property type="evidence" value="ECO:0007669"/>
    <property type="project" value="InterPro"/>
</dbReference>
<sequence>MDIILGVAMFTLIVLALVLMILLAKQTLVPAGRVTITVNSDPEKSFVTFPGNKLLGSMISQGIFVSSACGGGGSCGQCRVKVRQGGGDILSTELEHITKIQARRGERLACQVSVKQDMDIELPEEVFGVKKWECTVISNDNKATFIKELVLQISSGEELQFRAGSYIQIEAGPHHIRYADFSISEEYRSDWEKLRLFRYESIVNESAVRAYSMASYPEEKGCIKLNVRIAIPPANSSKLPPGIMSSYVWSLKVGDKCTISGPFGDFFAKDTNNEMVFIGGGAGMAPMRSHIFDQLLRLKSKRKITYWYGARSKREMFYIEDFDNLQEKNDNFSWYVALSDPLPEDNWCGYTGFIHDVIYENYLKYHEAPEDCEYYMCGPPMMNAAVVDMLKNLGVESENIMLDDFGA</sequence>
<comment type="catalytic activity">
    <reaction evidence="26 27">
        <text>a ubiquinone + n Na(+)(in) + NADH + H(+) = a ubiquinol + n Na(+)(out) + NAD(+)</text>
        <dbReference type="Rhea" id="RHEA:47748"/>
        <dbReference type="Rhea" id="RHEA-COMP:9565"/>
        <dbReference type="Rhea" id="RHEA-COMP:9566"/>
        <dbReference type="ChEBI" id="CHEBI:15378"/>
        <dbReference type="ChEBI" id="CHEBI:16389"/>
        <dbReference type="ChEBI" id="CHEBI:17976"/>
        <dbReference type="ChEBI" id="CHEBI:29101"/>
        <dbReference type="ChEBI" id="CHEBI:57540"/>
        <dbReference type="ChEBI" id="CHEBI:57945"/>
        <dbReference type="EC" id="7.2.1.1"/>
    </reaction>
</comment>
<dbReference type="SUPFAM" id="SSF54292">
    <property type="entry name" value="2Fe-2S ferredoxin-like"/>
    <property type="match status" value="1"/>
</dbReference>
<evidence type="ECO:0000256" key="2">
    <source>
        <dbReference type="ARBA" id="ARBA00002972"/>
    </source>
</evidence>
<comment type="subunit">
    <text evidence="5 27">Composed of six subunits; NqrA, NqrB, NqrC, NqrD, NqrE and NqrF.</text>
</comment>
<accession>A0A084CP16</accession>
<dbReference type="InterPro" id="IPR001709">
    <property type="entry name" value="Flavoprot_Pyr_Nucl_cyt_Rdtase"/>
</dbReference>
<dbReference type="PRINTS" id="PR00371">
    <property type="entry name" value="FPNCR"/>
</dbReference>
<dbReference type="FunFam" id="3.40.50.80:FF:000014">
    <property type="entry name" value="Na(+)-translocating NADH-quinone reductase subunit F"/>
    <property type="match status" value="1"/>
</dbReference>
<protein>
    <recommendedName>
        <fullName evidence="7 27">Na(+)-translocating NADH-quinone reductase subunit F</fullName>
        <shortName evidence="27">Na(+)-NQR subunit F</shortName>
        <shortName evidence="27">Na(+)-translocating NQR subunit F</shortName>
        <ecNumber evidence="6 27">7.2.1.1</ecNumber>
    </recommendedName>
    <alternativeName>
        <fullName evidence="25 27">NQR complex subunit F</fullName>
    </alternativeName>
    <alternativeName>
        <fullName evidence="24 27">NQR-1 subunit F</fullName>
    </alternativeName>
</protein>
<dbReference type="NCBIfam" id="TIGR01941">
    <property type="entry name" value="nqrF"/>
    <property type="match status" value="1"/>
</dbReference>
<dbReference type="GO" id="GO:0005886">
    <property type="term" value="C:plasma membrane"/>
    <property type="evidence" value="ECO:0007669"/>
    <property type="project" value="UniProtKB-SubCell"/>
</dbReference>